<comment type="similarity">
    <text evidence="1">Belongs to the short-chain dehydrogenases/reductases (SDR) family.</text>
</comment>
<protein>
    <submittedName>
        <fullName evidence="4">SDR family NAD(P)-dependent oxidoreductase</fullName>
    </submittedName>
</protein>
<gene>
    <name evidence="4" type="ORF">ACFSJ0_27300</name>
</gene>
<feature type="domain" description="Ketoreductase" evidence="3">
    <location>
        <begin position="1"/>
        <end position="184"/>
    </location>
</feature>
<reference evidence="5" key="1">
    <citation type="journal article" date="2019" name="Int. J. Syst. Evol. Microbiol.">
        <title>The Global Catalogue of Microorganisms (GCM) 10K type strain sequencing project: providing services to taxonomists for standard genome sequencing and annotation.</title>
        <authorList>
            <consortium name="The Broad Institute Genomics Platform"/>
            <consortium name="The Broad Institute Genome Sequencing Center for Infectious Disease"/>
            <person name="Wu L."/>
            <person name="Ma J."/>
        </authorList>
    </citation>
    <scope>NUCLEOTIDE SEQUENCE [LARGE SCALE GENOMIC DNA]</scope>
    <source>
        <strain evidence="5">CGMCC 1.15399</strain>
    </source>
</reference>
<evidence type="ECO:0000256" key="1">
    <source>
        <dbReference type="ARBA" id="ARBA00006484"/>
    </source>
</evidence>
<dbReference type="SMART" id="SM00822">
    <property type="entry name" value="PKS_KR"/>
    <property type="match status" value="1"/>
</dbReference>
<organism evidence="4 5">
    <name type="scientific">Nonomuraea guangzhouensis</name>
    <dbReference type="NCBI Taxonomy" id="1291555"/>
    <lineage>
        <taxon>Bacteria</taxon>
        <taxon>Bacillati</taxon>
        <taxon>Actinomycetota</taxon>
        <taxon>Actinomycetes</taxon>
        <taxon>Streptosporangiales</taxon>
        <taxon>Streptosporangiaceae</taxon>
        <taxon>Nonomuraea</taxon>
    </lineage>
</organism>
<evidence type="ECO:0000313" key="5">
    <source>
        <dbReference type="Proteomes" id="UP001597097"/>
    </source>
</evidence>
<evidence type="ECO:0000256" key="2">
    <source>
        <dbReference type="ARBA" id="ARBA00023002"/>
    </source>
</evidence>
<dbReference type="PANTHER" id="PTHR43391">
    <property type="entry name" value="RETINOL DEHYDROGENASE-RELATED"/>
    <property type="match status" value="1"/>
</dbReference>
<dbReference type="PROSITE" id="PS00061">
    <property type="entry name" value="ADH_SHORT"/>
    <property type="match status" value="1"/>
</dbReference>
<evidence type="ECO:0000259" key="3">
    <source>
        <dbReference type="SMART" id="SM00822"/>
    </source>
</evidence>
<dbReference type="RefSeq" id="WP_219537173.1">
    <property type="nucleotide sequence ID" value="NZ_JAHKRM010000035.1"/>
</dbReference>
<name>A0ABW4GES6_9ACTN</name>
<dbReference type="PANTHER" id="PTHR43391:SF86">
    <property type="entry name" value="SHORT-CHAIN DEHYDROGENASE_REDUCTASE FAMILY PROTEIN"/>
    <property type="match status" value="1"/>
</dbReference>
<keyword evidence="5" id="KW-1185">Reference proteome</keyword>
<dbReference type="Proteomes" id="UP001597097">
    <property type="component" value="Unassembled WGS sequence"/>
</dbReference>
<dbReference type="Pfam" id="PF00106">
    <property type="entry name" value="adh_short"/>
    <property type="match status" value="1"/>
</dbReference>
<dbReference type="InterPro" id="IPR057326">
    <property type="entry name" value="KR_dom"/>
</dbReference>
<dbReference type="EMBL" id="JBHUCM010000019">
    <property type="protein sequence ID" value="MFD1540793.1"/>
    <property type="molecule type" value="Genomic_DNA"/>
</dbReference>
<accession>A0ABW4GES6</accession>
<comment type="caution">
    <text evidence="4">The sequence shown here is derived from an EMBL/GenBank/DDBJ whole genome shotgun (WGS) entry which is preliminary data.</text>
</comment>
<sequence>MIVLITGTSSGIGLATAVTAAQAGCTVVATMRDPGKDGALREAADRAGVTLDVRRLDVTDGASIASCLQDVREAYGRLDALVNNAGVSNFDPTMEMSTMEALRANLEVNFFGVVAVSRVAMPLLRAAGGRLLTIGSVHGVVGQPFNEAYAAAKAAVEGFMESLAPVAAAHGVRVSVVVPGFVPDTEFGIFPDINRKTIRAASGPYAGTFDGYLDWVGGAGWEGAGQSKWEVAEVVVRALSEDEPPFRVPTSAWVTEYLAGKLADPDGSAVQALARTWIGAAV</sequence>
<evidence type="ECO:0000313" key="4">
    <source>
        <dbReference type="EMBL" id="MFD1540793.1"/>
    </source>
</evidence>
<proteinExistence type="inferred from homology"/>
<dbReference type="InterPro" id="IPR020904">
    <property type="entry name" value="Sc_DH/Rdtase_CS"/>
</dbReference>
<dbReference type="InterPro" id="IPR002347">
    <property type="entry name" value="SDR_fam"/>
</dbReference>
<keyword evidence="2" id="KW-0560">Oxidoreductase</keyword>